<organism evidence="2 3">
    <name type="scientific">Ancylostoma ceylanicum</name>
    <dbReference type="NCBI Taxonomy" id="53326"/>
    <lineage>
        <taxon>Eukaryota</taxon>
        <taxon>Metazoa</taxon>
        <taxon>Ecdysozoa</taxon>
        <taxon>Nematoda</taxon>
        <taxon>Chromadorea</taxon>
        <taxon>Rhabditida</taxon>
        <taxon>Rhabditina</taxon>
        <taxon>Rhabditomorpha</taxon>
        <taxon>Strongyloidea</taxon>
        <taxon>Ancylostomatidae</taxon>
        <taxon>Ancylostomatinae</taxon>
        <taxon>Ancylostoma</taxon>
    </lineage>
</organism>
<evidence type="ECO:0000259" key="1">
    <source>
        <dbReference type="PROSITE" id="PS50878"/>
    </source>
</evidence>
<protein>
    <recommendedName>
        <fullName evidence="1">Reverse transcriptase domain-containing protein</fullName>
    </recommendedName>
</protein>
<dbReference type="SUPFAM" id="SSF56672">
    <property type="entry name" value="DNA/RNA polymerases"/>
    <property type="match status" value="1"/>
</dbReference>
<dbReference type="PROSITE" id="PS50878">
    <property type="entry name" value="RT_POL"/>
    <property type="match status" value="1"/>
</dbReference>
<comment type="caution">
    <text evidence="2">The sequence shown here is derived from an EMBL/GenBank/DDBJ whole genome shotgun (WGS) entry which is preliminary data.</text>
</comment>
<dbReference type="AlphaFoldDB" id="A0A016T6E1"/>
<accession>A0A016T6E1</accession>
<dbReference type="InterPro" id="IPR000477">
    <property type="entry name" value="RT_dom"/>
</dbReference>
<dbReference type="OrthoDB" id="5831138at2759"/>
<dbReference type="EMBL" id="JARK01001466">
    <property type="protein sequence ID" value="EYB98523.1"/>
    <property type="molecule type" value="Genomic_DNA"/>
</dbReference>
<feature type="domain" description="Reverse transcriptase" evidence="1">
    <location>
        <begin position="1"/>
        <end position="160"/>
    </location>
</feature>
<keyword evidence="3" id="KW-1185">Reference proteome</keyword>
<dbReference type="PANTHER" id="PTHR21301">
    <property type="entry name" value="REVERSE TRANSCRIPTASE"/>
    <property type="match status" value="1"/>
</dbReference>
<evidence type="ECO:0000313" key="2">
    <source>
        <dbReference type="EMBL" id="EYB98523.1"/>
    </source>
</evidence>
<dbReference type="PANTHER" id="PTHR21301:SF10">
    <property type="entry name" value="REVERSE TRANSCRIPTASE DOMAIN-CONTAINING PROTEIN"/>
    <property type="match status" value="1"/>
</dbReference>
<evidence type="ECO:0000313" key="3">
    <source>
        <dbReference type="Proteomes" id="UP000024635"/>
    </source>
</evidence>
<reference evidence="3" key="1">
    <citation type="journal article" date="2015" name="Nat. Genet.">
        <title>The genome and transcriptome of the zoonotic hookworm Ancylostoma ceylanicum identify infection-specific gene families.</title>
        <authorList>
            <person name="Schwarz E.M."/>
            <person name="Hu Y."/>
            <person name="Antoshechkin I."/>
            <person name="Miller M.M."/>
            <person name="Sternberg P.W."/>
            <person name="Aroian R.V."/>
        </authorList>
    </citation>
    <scope>NUCLEOTIDE SEQUENCE</scope>
    <source>
        <strain evidence="3">HY135</strain>
    </source>
</reference>
<sequence length="166" mass="19067">MAPTTCVMESFDVSSFYTNVSTNDALQALHEMLTLHEKEIEMYGLSRTLVMTLIRGLAMGQRLAPVLAIRFMSKIEEPVFARLPLLYCRYIDDCIVITSTQSEMDECFRIFNEQSQYTTLSREIHLDDWLPSLNTQLELCKGMVHVKWYRKESSNEGRILGGPSQS</sequence>
<dbReference type="Proteomes" id="UP000024635">
    <property type="component" value="Unassembled WGS sequence"/>
</dbReference>
<gene>
    <name evidence="2" type="primary">Acey_s0130.g1519</name>
    <name evidence="2" type="ORF">Y032_0130g1519</name>
</gene>
<name>A0A016T6E1_9BILA</name>
<dbReference type="Pfam" id="PF00078">
    <property type="entry name" value="RVT_1"/>
    <property type="match status" value="1"/>
</dbReference>
<dbReference type="InterPro" id="IPR043502">
    <property type="entry name" value="DNA/RNA_pol_sf"/>
</dbReference>
<proteinExistence type="predicted"/>